<evidence type="ECO:0000313" key="1">
    <source>
        <dbReference type="EMBL" id="GBP13393.1"/>
    </source>
</evidence>
<protein>
    <submittedName>
        <fullName evidence="1">Uncharacterized protein</fullName>
    </submittedName>
</protein>
<dbReference type="AlphaFoldDB" id="A0A4C1TFW8"/>
<proteinExistence type="predicted"/>
<organism evidence="1 2">
    <name type="scientific">Eumeta variegata</name>
    <name type="common">Bagworm moth</name>
    <name type="synonym">Eumeta japonica</name>
    <dbReference type="NCBI Taxonomy" id="151549"/>
    <lineage>
        <taxon>Eukaryota</taxon>
        <taxon>Metazoa</taxon>
        <taxon>Ecdysozoa</taxon>
        <taxon>Arthropoda</taxon>
        <taxon>Hexapoda</taxon>
        <taxon>Insecta</taxon>
        <taxon>Pterygota</taxon>
        <taxon>Neoptera</taxon>
        <taxon>Endopterygota</taxon>
        <taxon>Lepidoptera</taxon>
        <taxon>Glossata</taxon>
        <taxon>Ditrysia</taxon>
        <taxon>Tineoidea</taxon>
        <taxon>Psychidae</taxon>
        <taxon>Oiketicinae</taxon>
        <taxon>Eumeta</taxon>
    </lineage>
</organism>
<comment type="caution">
    <text evidence="1">The sequence shown here is derived from an EMBL/GenBank/DDBJ whole genome shotgun (WGS) entry which is preliminary data.</text>
</comment>
<sequence>MLAFRAPASMGAPGLRPVCLMEETELRGGLKIQATHSEIKLVWESRQPSERLRPEGPHAYETLADICACRIILPRAQWCGNLSELSLQLSQLWPLRLSHKCISVVRRHYSQMKCTAAPRVLSSNNVSKLGEGGACNHTSDSKVRTALSLALLLASGPPFNSR</sequence>
<gene>
    <name evidence="1" type="ORF">EVAR_4155_1</name>
</gene>
<keyword evidence="2" id="KW-1185">Reference proteome</keyword>
<dbReference type="EMBL" id="BGZK01000057">
    <property type="protein sequence ID" value="GBP13393.1"/>
    <property type="molecule type" value="Genomic_DNA"/>
</dbReference>
<dbReference type="Proteomes" id="UP000299102">
    <property type="component" value="Unassembled WGS sequence"/>
</dbReference>
<evidence type="ECO:0000313" key="2">
    <source>
        <dbReference type="Proteomes" id="UP000299102"/>
    </source>
</evidence>
<accession>A0A4C1TFW8</accession>
<name>A0A4C1TFW8_EUMVA</name>
<reference evidence="1 2" key="1">
    <citation type="journal article" date="2019" name="Commun. Biol.">
        <title>The bagworm genome reveals a unique fibroin gene that provides high tensile strength.</title>
        <authorList>
            <person name="Kono N."/>
            <person name="Nakamura H."/>
            <person name="Ohtoshi R."/>
            <person name="Tomita M."/>
            <person name="Numata K."/>
            <person name="Arakawa K."/>
        </authorList>
    </citation>
    <scope>NUCLEOTIDE SEQUENCE [LARGE SCALE GENOMIC DNA]</scope>
</reference>